<dbReference type="GO" id="GO:0005789">
    <property type="term" value="C:endoplasmic reticulum membrane"/>
    <property type="evidence" value="ECO:0007669"/>
    <property type="project" value="UniProtKB-SubCell"/>
</dbReference>
<sequence>MSLIGPCRHRRPLIPKSSYYFGPPPPDAAFGTPPMGQIGVHHPREVIRIERDYTGGELIQFAPIYPLELEGRIIPTQFLESINAINELLISAHSIRRSMVDNVLAVVTLYLSRLIITSHYEKEMKRLKLLFDELNSGLYNPAGLNLLWPGKVAFLYVSFRSSFRIQ</sequence>
<evidence type="ECO:0000256" key="5">
    <source>
        <dbReference type="ARBA" id="ARBA00022824"/>
    </source>
</evidence>
<dbReference type="Proteomes" id="UP000218334">
    <property type="component" value="Unassembled WGS sequence"/>
</dbReference>
<proteinExistence type="inferred from homology"/>
<reference evidence="9" key="1">
    <citation type="journal article" date="2017" name="Nat. Ecol. Evol.">
        <title>Genome expansion and lineage-specific genetic innovations in the forest pathogenic fungi Armillaria.</title>
        <authorList>
            <person name="Sipos G."/>
            <person name="Prasanna A.N."/>
            <person name="Walter M.C."/>
            <person name="O'Connor E."/>
            <person name="Balint B."/>
            <person name="Krizsan K."/>
            <person name="Kiss B."/>
            <person name="Hess J."/>
            <person name="Varga T."/>
            <person name="Slot J."/>
            <person name="Riley R."/>
            <person name="Boka B."/>
            <person name="Rigling D."/>
            <person name="Barry K."/>
            <person name="Lee J."/>
            <person name="Mihaltcheva S."/>
            <person name="LaButti K."/>
            <person name="Lipzen A."/>
            <person name="Waldron R."/>
            <person name="Moloney N.M."/>
            <person name="Sperisen C."/>
            <person name="Kredics L."/>
            <person name="Vagvoelgyi C."/>
            <person name="Patrignani A."/>
            <person name="Fitzpatrick D."/>
            <person name="Nagy I."/>
            <person name="Doyle S."/>
            <person name="Anderson J.B."/>
            <person name="Grigoriev I.V."/>
            <person name="Gueldener U."/>
            <person name="Muensterkoetter M."/>
            <person name="Nagy L.G."/>
        </authorList>
    </citation>
    <scope>NUCLEOTIDE SEQUENCE [LARGE SCALE GENOMIC DNA]</scope>
    <source>
        <strain evidence="9">28-4</strain>
    </source>
</reference>
<evidence type="ECO:0000259" key="7">
    <source>
        <dbReference type="Pfam" id="PF10256"/>
    </source>
</evidence>
<keyword evidence="6" id="KW-0472">Membrane</keyword>
<keyword evidence="9" id="KW-1185">Reference proteome</keyword>
<protein>
    <recommendedName>
        <fullName evidence="4">Ras modification protein ERF4</fullName>
    </recommendedName>
</protein>
<dbReference type="PANTHER" id="PTHR13254">
    <property type="entry name" value="GOLGI AUTOANTIGEN, GOLGIN SUBFAMILY A, 7"/>
    <property type="match status" value="1"/>
</dbReference>
<evidence type="ECO:0000313" key="8">
    <source>
        <dbReference type="EMBL" id="PBK77585.1"/>
    </source>
</evidence>
<dbReference type="InterPro" id="IPR051371">
    <property type="entry name" value="Ras_palmitoyltransferase"/>
</dbReference>
<dbReference type="InterPro" id="IPR019383">
    <property type="entry name" value="Golgin_A_7/ERF4"/>
</dbReference>
<evidence type="ECO:0000313" key="9">
    <source>
        <dbReference type="Proteomes" id="UP000218334"/>
    </source>
</evidence>
<dbReference type="AlphaFoldDB" id="A0A2H3C3D5"/>
<accession>A0A2H3C3D5</accession>
<evidence type="ECO:0000256" key="6">
    <source>
        <dbReference type="ARBA" id="ARBA00023136"/>
    </source>
</evidence>
<keyword evidence="5" id="KW-0256">Endoplasmic reticulum</keyword>
<evidence type="ECO:0000256" key="4">
    <source>
        <dbReference type="ARBA" id="ARBA00018463"/>
    </source>
</evidence>
<evidence type="ECO:0000256" key="1">
    <source>
        <dbReference type="ARBA" id="ARBA00004406"/>
    </source>
</evidence>
<comment type="subunit">
    <text evidence="3">Interacts with ERF2.</text>
</comment>
<comment type="subcellular location">
    <subcellularLocation>
        <location evidence="1">Endoplasmic reticulum membrane</location>
        <topology evidence="1">Peripheral membrane protein</topology>
    </subcellularLocation>
</comment>
<gene>
    <name evidence="8" type="ORF">ARMSODRAFT_949526</name>
</gene>
<feature type="domain" description="Golgin subfamily A member 7/ERF4" evidence="7">
    <location>
        <begin position="46"/>
        <end position="157"/>
    </location>
</feature>
<dbReference type="GO" id="GO:0006612">
    <property type="term" value="P:protein targeting to membrane"/>
    <property type="evidence" value="ECO:0007669"/>
    <property type="project" value="TreeGrafter"/>
</dbReference>
<evidence type="ECO:0000256" key="3">
    <source>
        <dbReference type="ARBA" id="ARBA00011396"/>
    </source>
</evidence>
<dbReference type="PANTHER" id="PTHR13254:SF0">
    <property type="entry name" value="GOLGIN SUBFAMILY A MEMBER 7_ERF4 DOMAIN-CONTAINING PROTEIN"/>
    <property type="match status" value="1"/>
</dbReference>
<name>A0A2H3C3D5_9AGAR</name>
<comment type="similarity">
    <text evidence="2">Belongs to the ERF4 family.</text>
</comment>
<organism evidence="8 9">
    <name type="scientific">Armillaria solidipes</name>
    <dbReference type="NCBI Taxonomy" id="1076256"/>
    <lineage>
        <taxon>Eukaryota</taxon>
        <taxon>Fungi</taxon>
        <taxon>Dikarya</taxon>
        <taxon>Basidiomycota</taxon>
        <taxon>Agaricomycotina</taxon>
        <taxon>Agaricomycetes</taxon>
        <taxon>Agaricomycetidae</taxon>
        <taxon>Agaricales</taxon>
        <taxon>Marasmiineae</taxon>
        <taxon>Physalacriaceae</taxon>
        <taxon>Armillaria</taxon>
    </lineage>
</organism>
<dbReference type="STRING" id="1076256.A0A2H3C3D5"/>
<evidence type="ECO:0000256" key="2">
    <source>
        <dbReference type="ARBA" id="ARBA00007732"/>
    </source>
</evidence>
<dbReference type="Pfam" id="PF10256">
    <property type="entry name" value="Erf4"/>
    <property type="match status" value="1"/>
</dbReference>
<dbReference type="GO" id="GO:0031211">
    <property type="term" value="C:endoplasmic reticulum palmitoyltransferase complex"/>
    <property type="evidence" value="ECO:0007669"/>
    <property type="project" value="TreeGrafter"/>
</dbReference>
<dbReference type="EMBL" id="KZ293416">
    <property type="protein sequence ID" value="PBK77585.1"/>
    <property type="molecule type" value="Genomic_DNA"/>
</dbReference>